<proteinExistence type="predicted"/>
<sequence length="44" mass="5018">MAAAACIWMDRISWYSSPRRRRLSLATWNGIPLLSPKLIVTVTD</sequence>
<dbReference type="AlphaFoldDB" id="A0A0A9CQC9"/>
<accession>A0A0A9CQC9</accession>
<dbReference type="EMBL" id="GBRH01224198">
    <property type="protein sequence ID" value="JAD73697.1"/>
    <property type="molecule type" value="Transcribed_RNA"/>
</dbReference>
<reference evidence="1" key="1">
    <citation type="submission" date="2014-09" db="EMBL/GenBank/DDBJ databases">
        <authorList>
            <person name="Magalhaes I.L.F."/>
            <person name="Oliveira U."/>
            <person name="Santos F.R."/>
            <person name="Vidigal T.H.D.A."/>
            <person name="Brescovit A.D."/>
            <person name="Santos A.J."/>
        </authorList>
    </citation>
    <scope>NUCLEOTIDE SEQUENCE</scope>
    <source>
        <tissue evidence="1">Shoot tissue taken approximately 20 cm above the soil surface</tissue>
    </source>
</reference>
<evidence type="ECO:0000313" key="1">
    <source>
        <dbReference type="EMBL" id="JAD73697.1"/>
    </source>
</evidence>
<protein>
    <submittedName>
        <fullName evidence="1">Uncharacterized protein</fullName>
    </submittedName>
</protein>
<organism evidence="1">
    <name type="scientific">Arundo donax</name>
    <name type="common">Giant reed</name>
    <name type="synonym">Donax arundinaceus</name>
    <dbReference type="NCBI Taxonomy" id="35708"/>
    <lineage>
        <taxon>Eukaryota</taxon>
        <taxon>Viridiplantae</taxon>
        <taxon>Streptophyta</taxon>
        <taxon>Embryophyta</taxon>
        <taxon>Tracheophyta</taxon>
        <taxon>Spermatophyta</taxon>
        <taxon>Magnoliopsida</taxon>
        <taxon>Liliopsida</taxon>
        <taxon>Poales</taxon>
        <taxon>Poaceae</taxon>
        <taxon>PACMAD clade</taxon>
        <taxon>Arundinoideae</taxon>
        <taxon>Arundineae</taxon>
        <taxon>Arundo</taxon>
    </lineage>
</organism>
<reference evidence="1" key="2">
    <citation type="journal article" date="2015" name="Data Brief">
        <title>Shoot transcriptome of the giant reed, Arundo donax.</title>
        <authorList>
            <person name="Barrero R.A."/>
            <person name="Guerrero F.D."/>
            <person name="Moolhuijzen P."/>
            <person name="Goolsby J.A."/>
            <person name="Tidwell J."/>
            <person name="Bellgard S.E."/>
            <person name="Bellgard M.I."/>
        </authorList>
    </citation>
    <scope>NUCLEOTIDE SEQUENCE</scope>
    <source>
        <tissue evidence="1">Shoot tissue taken approximately 20 cm above the soil surface</tissue>
    </source>
</reference>
<name>A0A0A9CQC9_ARUDO</name>